<dbReference type="SUPFAM" id="SSF53254">
    <property type="entry name" value="Phosphoglycerate mutase-like"/>
    <property type="match status" value="1"/>
</dbReference>
<accession>A0ABU2YL50</accession>
<dbReference type="InterPro" id="IPR013078">
    <property type="entry name" value="His_Pase_superF_clade-1"/>
</dbReference>
<dbReference type="PANTHER" id="PTHR47623">
    <property type="entry name" value="OS09G0287300 PROTEIN"/>
    <property type="match status" value="1"/>
</dbReference>
<proteinExistence type="predicted"/>
<evidence type="ECO:0000313" key="1">
    <source>
        <dbReference type="EMBL" id="MDT0558892.1"/>
    </source>
</evidence>
<dbReference type="PANTHER" id="PTHR47623:SF1">
    <property type="entry name" value="OS09G0287300 PROTEIN"/>
    <property type="match status" value="1"/>
</dbReference>
<keyword evidence="2" id="KW-1185">Reference proteome</keyword>
<dbReference type="RefSeq" id="WP_311427657.1">
    <property type="nucleotide sequence ID" value="NZ_JAVRIA010000004.1"/>
</dbReference>
<dbReference type="Pfam" id="PF00300">
    <property type="entry name" value="His_Phos_1"/>
    <property type="match status" value="1"/>
</dbReference>
<sequence length="161" mass="18396">MKTLVLMRHGKSSWEFDVSDKERPLKNRGIKDTIRVSEHFRTKKIVLNRIISSPANRALSTCKLFVDTVKINPNDIIITEELYDFGGQNVTGYIKTLADSYNNVIIFGHNHAFTTISNIFGNRFIDNLPTAGLVVIDFETDSWKDISKGTTRFTIFPRDLK</sequence>
<dbReference type="Gene3D" id="3.40.50.1240">
    <property type="entry name" value="Phosphoglycerate mutase-like"/>
    <property type="match status" value="1"/>
</dbReference>
<dbReference type="InterPro" id="IPR029033">
    <property type="entry name" value="His_PPase_superfam"/>
</dbReference>
<gene>
    <name evidence="1" type="ORF">RM697_09545</name>
</gene>
<dbReference type="CDD" id="cd07067">
    <property type="entry name" value="HP_PGM_like"/>
    <property type="match status" value="1"/>
</dbReference>
<evidence type="ECO:0000313" key="2">
    <source>
        <dbReference type="Proteomes" id="UP001259492"/>
    </source>
</evidence>
<dbReference type="Proteomes" id="UP001259492">
    <property type="component" value="Unassembled WGS sequence"/>
</dbReference>
<comment type="caution">
    <text evidence="1">The sequence shown here is derived from an EMBL/GenBank/DDBJ whole genome shotgun (WGS) entry which is preliminary data.</text>
</comment>
<dbReference type="EMBL" id="JAVRIA010000004">
    <property type="protein sequence ID" value="MDT0558892.1"/>
    <property type="molecule type" value="Genomic_DNA"/>
</dbReference>
<organism evidence="1 2">
    <name type="scientific">Microcosmobacter mediterraneus</name>
    <dbReference type="NCBI Taxonomy" id="3075607"/>
    <lineage>
        <taxon>Bacteria</taxon>
        <taxon>Pseudomonadati</taxon>
        <taxon>Bacteroidota</taxon>
        <taxon>Flavobacteriia</taxon>
        <taxon>Flavobacteriales</taxon>
        <taxon>Flavobacteriaceae</taxon>
        <taxon>Microcosmobacter</taxon>
    </lineage>
</organism>
<reference evidence="1 2" key="1">
    <citation type="submission" date="2023-09" db="EMBL/GenBank/DDBJ databases">
        <authorList>
            <person name="Rey-Velasco X."/>
        </authorList>
    </citation>
    <scope>NUCLEOTIDE SEQUENCE [LARGE SCALE GENOMIC DNA]</scope>
    <source>
        <strain evidence="1 2">W332</strain>
    </source>
</reference>
<protein>
    <submittedName>
        <fullName evidence="1">Histidine phosphatase family protein</fullName>
    </submittedName>
</protein>
<name>A0ABU2YL50_9FLAO</name>